<feature type="domain" description="5'-Nucleotidase C-terminal" evidence="4">
    <location>
        <begin position="319"/>
        <end position="444"/>
    </location>
</feature>
<keyword evidence="2" id="KW-0378">Hydrolase</keyword>
<evidence type="ECO:0000259" key="4">
    <source>
        <dbReference type="Pfam" id="PF02872"/>
    </source>
</evidence>
<dbReference type="Pfam" id="PF02872">
    <property type="entry name" value="5_nucleotid_C"/>
    <property type="match status" value="1"/>
</dbReference>
<dbReference type="InterPro" id="IPR036907">
    <property type="entry name" value="5'-Nucleotdase_C_sf"/>
</dbReference>
<proteinExistence type="inferred from homology"/>
<dbReference type="EMBL" id="CP001739">
    <property type="protein sequence ID" value="ACZ07204.1"/>
    <property type="molecule type" value="Genomic_DNA"/>
</dbReference>
<dbReference type="PANTHER" id="PTHR11575:SF24">
    <property type="entry name" value="5'-NUCLEOTIDASE"/>
    <property type="match status" value="1"/>
</dbReference>
<dbReference type="InterPro" id="IPR008334">
    <property type="entry name" value="5'-Nucleotdase_C"/>
</dbReference>
<protein>
    <submittedName>
        <fullName evidence="5">5'-Nucleotidase domain protein</fullName>
    </submittedName>
</protein>
<dbReference type="Gene3D" id="3.90.780.10">
    <property type="entry name" value="5'-Nucleotidase, C-terminal domain"/>
    <property type="match status" value="1"/>
</dbReference>
<accession>D1ALT6</accession>
<gene>
    <name evidence="5" type="ordered locus">Sterm_0320</name>
</gene>
<dbReference type="Proteomes" id="UP000000845">
    <property type="component" value="Chromosome"/>
</dbReference>
<keyword evidence="6" id="KW-1185">Reference proteome</keyword>
<dbReference type="KEGG" id="str:Sterm_0320"/>
<dbReference type="SUPFAM" id="SSF56300">
    <property type="entry name" value="Metallo-dependent phosphatases"/>
    <property type="match status" value="1"/>
</dbReference>
<name>D1ALT6_SEBTE</name>
<dbReference type="InterPro" id="IPR029052">
    <property type="entry name" value="Metallo-depent_PP-like"/>
</dbReference>
<feature type="domain" description="Calcineurin-like phosphoesterase" evidence="3">
    <location>
        <begin position="27"/>
        <end position="229"/>
    </location>
</feature>
<reference evidence="6" key="1">
    <citation type="submission" date="2009-09" db="EMBL/GenBank/DDBJ databases">
        <title>The complete chromosome of Sebaldella termitidis ATCC 33386.</title>
        <authorList>
            <consortium name="US DOE Joint Genome Institute (JGI-PGF)"/>
            <person name="Lucas S."/>
            <person name="Copeland A."/>
            <person name="Lapidus A."/>
            <person name="Glavina del Rio T."/>
            <person name="Dalin E."/>
            <person name="Tice H."/>
            <person name="Bruce D."/>
            <person name="Goodwin L."/>
            <person name="Pitluck S."/>
            <person name="Kyrpides N."/>
            <person name="Mavromatis K."/>
            <person name="Ivanova N."/>
            <person name="Mikhailova N."/>
            <person name="Sims D."/>
            <person name="Meincke L."/>
            <person name="Brettin T."/>
            <person name="Detter J.C."/>
            <person name="Han C."/>
            <person name="Larimer F."/>
            <person name="Land M."/>
            <person name="Hauser L."/>
            <person name="Markowitz V."/>
            <person name="Cheng J.F."/>
            <person name="Hugenholtz P."/>
            <person name="Woyke T."/>
            <person name="Wu D."/>
            <person name="Eisen J.A."/>
        </authorList>
    </citation>
    <scope>NUCLEOTIDE SEQUENCE [LARGE SCALE GENOMIC DNA]</scope>
    <source>
        <strain evidence="6">ATCC 33386 / NCTC 11300</strain>
    </source>
</reference>
<dbReference type="PRINTS" id="PR01607">
    <property type="entry name" value="APYRASEFAMLY"/>
</dbReference>
<organism evidence="5 6">
    <name type="scientific">Sebaldella termitidis (strain ATCC 33386 / NCTC 11300)</name>
    <dbReference type="NCBI Taxonomy" id="526218"/>
    <lineage>
        <taxon>Bacteria</taxon>
        <taxon>Fusobacteriati</taxon>
        <taxon>Fusobacteriota</taxon>
        <taxon>Fusobacteriia</taxon>
        <taxon>Fusobacteriales</taxon>
        <taxon>Leptotrichiaceae</taxon>
        <taxon>Sebaldella</taxon>
    </lineage>
</organism>
<reference evidence="5 6" key="2">
    <citation type="journal article" date="2010" name="Stand. Genomic Sci.">
        <title>Complete genome sequence of Sebaldella termitidis type strain (NCTC 11300).</title>
        <authorList>
            <person name="Harmon-Smith M."/>
            <person name="Celia L."/>
            <person name="Chertkov O."/>
            <person name="Lapidus A."/>
            <person name="Copeland A."/>
            <person name="Glavina Del Rio T."/>
            <person name="Nolan M."/>
            <person name="Lucas S."/>
            <person name="Tice H."/>
            <person name="Cheng J.F."/>
            <person name="Han C."/>
            <person name="Detter J.C."/>
            <person name="Bruce D."/>
            <person name="Goodwin L."/>
            <person name="Pitluck S."/>
            <person name="Pati A."/>
            <person name="Liolios K."/>
            <person name="Ivanova N."/>
            <person name="Mavromatis K."/>
            <person name="Mikhailova N."/>
            <person name="Chen A."/>
            <person name="Palaniappan K."/>
            <person name="Land M."/>
            <person name="Hauser L."/>
            <person name="Chang Y.J."/>
            <person name="Jeffries C.D."/>
            <person name="Brettin T."/>
            <person name="Goker M."/>
            <person name="Beck B."/>
            <person name="Bristow J."/>
            <person name="Eisen J.A."/>
            <person name="Markowitz V."/>
            <person name="Hugenholtz P."/>
            <person name="Kyrpides N.C."/>
            <person name="Klenk H.P."/>
            <person name="Chen F."/>
        </authorList>
    </citation>
    <scope>NUCLEOTIDE SEQUENCE [LARGE SCALE GENOMIC DNA]</scope>
    <source>
        <strain evidence="6">ATCC 33386 / NCTC 11300</strain>
    </source>
</reference>
<dbReference type="RefSeq" id="WP_012859803.1">
    <property type="nucleotide sequence ID" value="NC_013517.1"/>
</dbReference>
<comment type="similarity">
    <text evidence="2">Belongs to the 5'-nucleotidase family.</text>
</comment>
<evidence type="ECO:0000259" key="3">
    <source>
        <dbReference type="Pfam" id="PF00149"/>
    </source>
</evidence>
<dbReference type="PANTHER" id="PTHR11575">
    <property type="entry name" value="5'-NUCLEOTIDASE-RELATED"/>
    <property type="match status" value="1"/>
</dbReference>
<dbReference type="Gene3D" id="3.60.21.10">
    <property type="match status" value="1"/>
</dbReference>
<dbReference type="STRING" id="526218.Sterm_0320"/>
<dbReference type="AlphaFoldDB" id="D1ALT6"/>
<sequence>MKKILLIFFVFMNFIGGIIYGKEVKLTIFHTNDTHGRGLDDKSIGYGKVTAYVNQYRASNKNVLFLDAGDAFNGLPVIDLSLGRANLDVMNLMGYDAFTAGNADFVQGGKQILELEKAANFPFLSSNIYYNGKHAFKPYIIKEIEGVKIGIIGVSPMNSMVATTDSKLKGFKVTDAIKEVEKQVKIVKKKADIIIILAHLGKTDPVVNVQKLVETVPGIDIIVDGHDHVLIKEGMKINETFVVNAGQYNEYLGMLELRIEDKKLVSASGKLLGADEFKNISADKNVEELIQKITKENDRILNEKVMVLPFTLEGRREFVRSEQTNLGSILADAEREYTGADVSITVGAFLRESIEEGPVTYGKVLSALPFTLPTVTRNMTGRQIVDFIEHNYTEEKIVSPAYTHVSGMTFTVDFSRPAGARMTDIMINGKPIDMNKIYVLACNEQISDFGIRDTKIENSFDITMAQLLINYINKHPDIKNPENRVTIKK</sequence>
<evidence type="ECO:0000313" key="6">
    <source>
        <dbReference type="Proteomes" id="UP000000845"/>
    </source>
</evidence>
<dbReference type="InterPro" id="IPR006179">
    <property type="entry name" value="5_nucleotidase/apyrase"/>
</dbReference>
<dbReference type="SUPFAM" id="SSF55816">
    <property type="entry name" value="5'-nucleotidase (syn. UDP-sugar hydrolase), C-terminal domain"/>
    <property type="match status" value="1"/>
</dbReference>
<dbReference type="eggNOG" id="COG0737">
    <property type="taxonomic scope" value="Bacteria"/>
</dbReference>
<dbReference type="GO" id="GO:0030288">
    <property type="term" value="C:outer membrane-bounded periplasmic space"/>
    <property type="evidence" value="ECO:0007669"/>
    <property type="project" value="TreeGrafter"/>
</dbReference>
<dbReference type="CDD" id="cd00845">
    <property type="entry name" value="MPP_UshA_N_like"/>
    <property type="match status" value="1"/>
</dbReference>
<evidence type="ECO:0000313" key="5">
    <source>
        <dbReference type="EMBL" id="ACZ07204.1"/>
    </source>
</evidence>
<dbReference type="GO" id="GO:0009166">
    <property type="term" value="P:nucleotide catabolic process"/>
    <property type="evidence" value="ECO:0007669"/>
    <property type="project" value="InterPro"/>
</dbReference>
<dbReference type="GO" id="GO:0000166">
    <property type="term" value="F:nucleotide binding"/>
    <property type="evidence" value="ECO:0007669"/>
    <property type="project" value="UniProtKB-KW"/>
</dbReference>
<dbReference type="Pfam" id="PF00149">
    <property type="entry name" value="Metallophos"/>
    <property type="match status" value="1"/>
</dbReference>
<evidence type="ECO:0000256" key="1">
    <source>
        <dbReference type="ARBA" id="ARBA00022729"/>
    </source>
</evidence>
<dbReference type="GO" id="GO:0016787">
    <property type="term" value="F:hydrolase activity"/>
    <property type="evidence" value="ECO:0007669"/>
    <property type="project" value="UniProtKB-KW"/>
</dbReference>
<keyword evidence="2" id="KW-0547">Nucleotide-binding</keyword>
<dbReference type="HOGENOM" id="CLU_005854_7_3_0"/>
<keyword evidence="1" id="KW-0732">Signal</keyword>
<evidence type="ECO:0000256" key="2">
    <source>
        <dbReference type="RuleBase" id="RU362119"/>
    </source>
</evidence>
<dbReference type="InterPro" id="IPR004843">
    <property type="entry name" value="Calcineurin-like_PHP"/>
</dbReference>